<keyword evidence="3" id="KW-1185">Reference proteome</keyword>
<evidence type="ECO:0000313" key="3">
    <source>
        <dbReference type="Proteomes" id="UP000323454"/>
    </source>
</evidence>
<dbReference type="Pfam" id="PF13191">
    <property type="entry name" value="AAA_16"/>
    <property type="match status" value="1"/>
</dbReference>
<dbReference type="Proteomes" id="UP000323454">
    <property type="component" value="Unassembled WGS sequence"/>
</dbReference>
<dbReference type="AlphaFoldDB" id="A0A5B2XSB4"/>
<dbReference type="Gene3D" id="3.40.50.300">
    <property type="entry name" value="P-loop containing nucleotide triphosphate hydrolases"/>
    <property type="match status" value="1"/>
</dbReference>
<proteinExistence type="predicted"/>
<dbReference type="EMBL" id="VUOB01000002">
    <property type="protein sequence ID" value="KAA2266587.1"/>
    <property type="molecule type" value="Genomic_DNA"/>
</dbReference>
<comment type="caution">
    <text evidence="2">The sequence shown here is derived from an EMBL/GenBank/DDBJ whole genome shotgun (WGS) entry which is preliminary data.</text>
</comment>
<dbReference type="OrthoDB" id="3512096at2"/>
<protein>
    <recommendedName>
        <fullName evidence="1">Orc1-like AAA ATPase domain-containing protein</fullName>
    </recommendedName>
</protein>
<reference evidence="2 3" key="2">
    <citation type="submission" date="2019-09" db="EMBL/GenBank/DDBJ databases">
        <authorList>
            <person name="Jin C."/>
        </authorList>
    </citation>
    <scope>NUCLEOTIDE SEQUENCE [LARGE SCALE GENOMIC DNA]</scope>
    <source>
        <strain evidence="2 3">AN110305</strain>
    </source>
</reference>
<gene>
    <name evidence="2" type="ORF">F0L68_02290</name>
</gene>
<feature type="domain" description="Orc1-like AAA ATPase" evidence="1">
    <location>
        <begin position="7"/>
        <end position="173"/>
    </location>
</feature>
<dbReference type="InterPro" id="IPR041664">
    <property type="entry name" value="AAA_16"/>
</dbReference>
<dbReference type="RefSeq" id="WP_149847694.1">
    <property type="nucleotide sequence ID" value="NZ_VUOB01000002.1"/>
</dbReference>
<evidence type="ECO:0000313" key="2">
    <source>
        <dbReference type="EMBL" id="KAA2266587.1"/>
    </source>
</evidence>
<name>A0A5B2XSB4_9PSEU</name>
<evidence type="ECO:0000259" key="1">
    <source>
        <dbReference type="Pfam" id="PF13191"/>
    </source>
</evidence>
<organism evidence="2 3">
    <name type="scientific">Solihabitans fulvus</name>
    <dbReference type="NCBI Taxonomy" id="1892852"/>
    <lineage>
        <taxon>Bacteria</taxon>
        <taxon>Bacillati</taxon>
        <taxon>Actinomycetota</taxon>
        <taxon>Actinomycetes</taxon>
        <taxon>Pseudonocardiales</taxon>
        <taxon>Pseudonocardiaceae</taxon>
        <taxon>Solihabitans</taxon>
    </lineage>
</organism>
<sequence>MTGRVTLAGRSRVTGELFDHCMRRTGDEPRELPIIVLCGPRGTGKTVLLRYLTDSCADSVAVPYVFHDCARRPPESAWRLVCDLADDLHGHPWRKFGRLNFPRVTLGRLAAAQDRLPDDLSAAQDALAEALRRAANLRDRADAAGGIVLDVAQALHLPSLPPDLIKRLVGRAASSRQAVEQLYRRGLGWYRSEFDHPQHSGLRTLVTLNWSQHSAGRAERARASRMLTEALLADIADSYGRRRGFNCAILLDNCDAGGAADFLNDVADIRATRSGGGAADPVLVVAASRTQPALTGLADAWMFPWETDRKPANRMPEPDTASYLDWRESRGPQRDPASWWYPVHLRDLAVTELDRSLGERRRFVHRLTHGHPWSVRAVAAAIPTPQPGRQAREGDFRRVLDAFEQQAGHLFAGLPDRMRANLVRWSAARDLDTAMRSGITRGGGGVGTALYEELVSRMWLVQDGRPHRVGLHPWLRRLLLHELAVAGDGWKPVHTMLRDYCLTHRLNLDAAYHDLALGDVRPAVRHLGDRLHELNAESWIAEFNTVTSAPSDSDRTPLELATDRHDGLMGGRSETVLGSVVENTLWSMVTARWLWSDPVRDPLMTMNDTIAEGFLRLAEVASAGMTRYREEARRYRELTAR</sequence>
<dbReference type="InterPro" id="IPR027417">
    <property type="entry name" value="P-loop_NTPase"/>
</dbReference>
<accession>A0A5B2XSB4</accession>
<reference evidence="2 3" key="1">
    <citation type="submission" date="2019-09" db="EMBL/GenBank/DDBJ databases">
        <title>Goodfellowia gen. nov., a new genus of the Pseudonocardineae related to Actinoalloteichus, containing Goodfellowia coeruleoviolacea gen. nov., comb. nov. gen. nov., comb. nov.</title>
        <authorList>
            <person name="Labeda D."/>
        </authorList>
    </citation>
    <scope>NUCLEOTIDE SEQUENCE [LARGE SCALE GENOMIC DNA]</scope>
    <source>
        <strain evidence="2 3">AN110305</strain>
    </source>
</reference>
<dbReference type="SUPFAM" id="SSF52540">
    <property type="entry name" value="P-loop containing nucleoside triphosphate hydrolases"/>
    <property type="match status" value="1"/>
</dbReference>